<dbReference type="PANTHER" id="PTHR46170:SF1">
    <property type="entry name" value="GATOR COMPLEX PROTEIN WDR59"/>
    <property type="match status" value="1"/>
</dbReference>
<dbReference type="InterPro" id="IPR049566">
    <property type="entry name" value="WDR59_RTC1-like_RING_Znf"/>
</dbReference>
<accession>A0A182SMP7</accession>
<proteinExistence type="predicted"/>
<keyword evidence="1" id="KW-0853">WD repeat</keyword>
<dbReference type="GO" id="GO:1904263">
    <property type="term" value="P:positive regulation of TORC1 signaling"/>
    <property type="evidence" value="ECO:0007669"/>
    <property type="project" value="TreeGrafter"/>
</dbReference>
<dbReference type="Pfam" id="PF17120">
    <property type="entry name" value="zf-RING_16"/>
    <property type="match status" value="1"/>
</dbReference>
<evidence type="ECO:0000256" key="1">
    <source>
        <dbReference type="ARBA" id="ARBA00022574"/>
    </source>
</evidence>
<keyword evidence="3" id="KW-0732">Signal</keyword>
<evidence type="ECO:0000313" key="6">
    <source>
        <dbReference type="Proteomes" id="UP000075901"/>
    </source>
</evidence>
<feature type="chain" id="PRO_5008135953" description="WDR59/RTC1-like RING zinc finger domain-containing protein" evidence="3">
    <location>
        <begin position="18"/>
        <end position="216"/>
    </location>
</feature>
<dbReference type="GO" id="GO:0035859">
    <property type="term" value="C:Seh1-associated complex"/>
    <property type="evidence" value="ECO:0007669"/>
    <property type="project" value="TreeGrafter"/>
</dbReference>
<reference evidence="6" key="1">
    <citation type="submission" date="2013-09" db="EMBL/GenBank/DDBJ databases">
        <title>The Genome Sequence of Anopheles maculatus species B.</title>
        <authorList>
            <consortium name="The Broad Institute Genomics Platform"/>
            <person name="Neafsey D.E."/>
            <person name="Besansky N."/>
            <person name="Howell P."/>
            <person name="Walton C."/>
            <person name="Young S.K."/>
            <person name="Zeng Q."/>
            <person name="Gargeya S."/>
            <person name="Fitzgerald M."/>
            <person name="Haas B."/>
            <person name="Abouelleil A."/>
            <person name="Allen A.W."/>
            <person name="Alvarado L."/>
            <person name="Arachchi H.M."/>
            <person name="Berlin A.M."/>
            <person name="Chapman S.B."/>
            <person name="Gainer-Dewar J."/>
            <person name="Goldberg J."/>
            <person name="Griggs A."/>
            <person name="Gujja S."/>
            <person name="Hansen M."/>
            <person name="Howarth C."/>
            <person name="Imamovic A."/>
            <person name="Ireland A."/>
            <person name="Larimer J."/>
            <person name="McCowan C."/>
            <person name="Murphy C."/>
            <person name="Pearson M."/>
            <person name="Poon T.W."/>
            <person name="Priest M."/>
            <person name="Roberts A."/>
            <person name="Saif S."/>
            <person name="Shea T."/>
            <person name="Sisk P."/>
            <person name="Sykes S."/>
            <person name="Wortman J."/>
            <person name="Nusbaum C."/>
            <person name="Birren B."/>
        </authorList>
    </citation>
    <scope>NUCLEOTIDE SEQUENCE [LARGE SCALE GENOMIC DNA]</scope>
    <source>
        <strain evidence="6">maculatus3</strain>
    </source>
</reference>
<dbReference type="GO" id="GO:0034198">
    <property type="term" value="P:cellular response to amino acid starvation"/>
    <property type="evidence" value="ECO:0007669"/>
    <property type="project" value="TreeGrafter"/>
</dbReference>
<keyword evidence="2" id="KW-0677">Repeat</keyword>
<dbReference type="GO" id="GO:0035591">
    <property type="term" value="F:signaling adaptor activity"/>
    <property type="evidence" value="ECO:0007669"/>
    <property type="project" value="TreeGrafter"/>
</dbReference>
<evidence type="ECO:0000256" key="3">
    <source>
        <dbReference type="SAM" id="SignalP"/>
    </source>
</evidence>
<sequence length="216" mass="24272">FVNALLCFLLFYARFIALQPSGSPYHTILPVDPSSNQGWILAQQLKHLRSNSWSDSLDDIRLGGPSSSAVVGFGGDIGNKCLLGDSNRYLYDNFKRSYAEMLYRWGLLVQRAKVLKYLSNYVDTPRCVEFVTECLNCCRVGAPACASCKKPVLYCSLCRLPVRGAANACLHCGHGGHTEHMRIWFERHDFSLDELTTKWAHWIVVTQGSRTRFAGT</sequence>
<dbReference type="Proteomes" id="UP000075901">
    <property type="component" value="Unassembled WGS sequence"/>
</dbReference>
<name>A0A182SMP7_9DIPT</name>
<evidence type="ECO:0000259" key="4">
    <source>
        <dbReference type="Pfam" id="PF17120"/>
    </source>
</evidence>
<dbReference type="GO" id="GO:0005774">
    <property type="term" value="C:vacuolar membrane"/>
    <property type="evidence" value="ECO:0007669"/>
    <property type="project" value="TreeGrafter"/>
</dbReference>
<keyword evidence="6" id="KW-1185">Reference proteome</keyword>
<dbReference type="EnsemblMetazoa" id="AMAM009842-RA">
    <property type="protein sequence ID" value="AMAM009842-PA"/>
    <property type="gene ID" value="AMAM009842"/>
</dbReference>
<dbReference type="AlphaFoldDB" id="A0A182SMP7"/>
<evidence type="ECO:0000313" key="5">
    <source>
        <dbReference type="EnsemblMetazoa" id="AMAM009842-PA"/>
    </source>
</evidence>
<dbReference type="VEuPathDB" id="VectorBase:AMAM009842"/>
<protein>
    <recommendedName>
        <fullName evidence="4">WDR59/RTC1-like RING zinc finger domain-containing protein</fullName>
    </recommendedName>
</protein>
<reference evidence="5" key="2">
    <citation type="submission" date="2020-05" db="UniProtKB">
        <authorList>
            <consortium name="EnsemblMetazoa"/>
        </authorList>
    </citation>
    <scope>IDENTIFICATION</scope>
    <source>
        <strain evidence="5">maculatus3</strain>
    </source>
</reference>
<feature type="domain" description="WDR59/RTC1-like RING zinc finger" evidence="4">
    <location>
        <begin position="154"/>
        <end position="189"/>
    </location>
</feature>
<evidence type="ECO:0000256" key="2">
    <source>
        <dbReference type="ARBA" id="ARBA00022737"/>
    </source>
</evidence>
<dbReference type="InterPro" id="IPR049567">
    <property type="entry name" value="WDR59-like"/>
</dbReference>
<feature type="signal peptide" evidence="3">
    <location>
        <begin position="1"/>
        <end position="17"/>
    </location>
</feature>
<organism evidence="5 6">
    <name type="scientific">Anopheles maculatus</name>
    <dbReference type="NCBI Taxonomy" id="74869"/>
    <lineage>
        <taxon>Eukaryota</taxon>
        <taxon>Metazoa</taxon>
        <taxon>Ecdysozoa</taxon>
        <taxon>Arthropoda</taxon>
        <taxon>Hexapoda</taxon>
        <taxon>Insecta</taxon>
        <taxon>Pterygota</taxon>
        <taxon>Neoptera</taxon>
        <taxon>Endopterygota</taxon>
        <taxon>Diptera</taxon>
        <taxon>Nematocera</taxon>
        <taxon>Culicoidea</taxon>
        <taxon>Culicidae</taxon>
        <taxon>Anophelinae</taxon>
        <taxon>Anopheles</taxon>
        <taxon>Anopheles maculatus group</taxon>
    </lineage>
</organism>
<dbReference type="PANTHER" id="PTHR46170">
    <property type="entry name" value="GATOR COMPLEX PROTEIN WDR59"/>
    <property type="match status" value="1"/>
</dbReference>